<feature type="compositionally biased region" description="Low complexity" evidence="2">
    <location>
        <begin position="24"/>
        <end position="35"/>
    </location>
</feature>
<dbReference type="Pfam" id="PF05116">
    <property type="entry name" value="S6PP"/>
    <property type="match status" value="1"/>
</dbReference>
<accession>A0ABZ1WJU1</accession>
<sequence length="741" mass="80410">MAAPETNQRTTGQRPGQAPGQRIGQPAARPQAGRPARVLVTDLDGTLLGGDRAERRRLHDTLARHPEVTVVFATGRGLSSIREALREPLVPRPRWIIADVGASVIDGTDQTPLAALQRRMRRGWPGADRVRAALRRFPALIYQHGVAQDGRCSFHLRPDQLTHELTDAVLALGCNWLYSADRYFDVLPPAASKGGALAALAAEQNWPMDAVLVAGDSLNDLSLYGLGAHGVIVGNAEPALRAAVPADRAAHRPDRPGAAGILAALHDLGWVERDYPLVVGYHRPPVHLTSGGWRPPASPNGILPTLRSLFTANPQAIWATAAVVEPHARPAHLDGHDTGLPLSFVPLSPAEWAAYFHRACKETLWPVLMSQPQRLRFDPETWTGYREVNARFADHIAERAAPGATVWLHDYNLWLVPGLLRPVRPDLRIGLFHHTPFPAPEIFAALPTAAEIRTSLSRLDWAGFQTEAFAEQFRQALAGVPGVPRIGVHPLGIDREAITSAARASAAARTRRPGGGLAGGSLVLSVERLDYAKAPVEKVQAIAALLARRPELRGRLRFRLVCPPPEPGITSYDVTRQVLERRIAEVNETWGNGSWQPVEYLPKSLSFTEVIDHYLDADVFWVTSLQDGMNLTAKEFIAAQRAVGLSGVLVLSRNAGAAAQLGTAALLTDPHSPEDLADTLHRALTLGPGERHQRLERLADLLGDHHPADWAAEITAAIRGDDSPAASWVKEDSQAMAVGER</sequence>
<protein>
    <submittedName>
        <fullName evidence="4">HAD-IIB family hydrolase</fullName>
    </submittedName>
</protein>
<name>A0ABZ1WJU1_9ACTN</name>
<dbReference type="SFLD" id="SFLDG01140">
    <property type="entry name" value="C2.B:_Phosphomannomutase_and_P"/>
    <property type="match status" value="1"/>
</dbReference>
<evidence type="ECO:0000313" key="5">
    <source>
        <dbReference type="Proteomes" id="UP001432014"/>
    </source>
</evidence>
<dbReference type="Pfam" id="PF00982">
    <property type="entry name" value="Glyco_transf_20"/>
    <property type="match status" value="1"/>
</dbReference>
<gene>
    <name evidence="4" type="ORF">OG469_38770</name>
</gene>
<proteinExistence type="inferred from homology"/>
<evidence type="ECO:0000313" key="4">
    <source>
        <dbReference type="EMBL" id="WUS60919.1"/>
    </source>
</evidence>
<dbReference type="GO" id="GO:0016787">
    <property type="term" value="F:hydrolase activity"/>
    <property type="evidence" value="ECO:0007669"/>
    <property type="project" value="UniProtKB-KW"/>
</dbReference>
<dbReference type="RefSeq" id="WP_329611577.1">
    <property type="nucleotide sequence ID" value="NZ_CP108482.1"/>
</dbReference>
<dbReference type="Gene3D" id="3.40.50.2000">
    <property type="entry name" value="Glycogen Phosphorylase B"/>
    <property type="match status" value="2"/>
</dbReference>
<organism evidence="4 5">
    <name type="scientific">Kitasatospora herbaricolor</name>
    <dbReference type="NCBI Taxonomy" id="68217"/>
    <lineage>
        <taxon>Bacteria</taxon>
        <taxon>Bacillati</taxon>
        <taxon>Actinomycetota</taxon>
        <taxon>Actinomycetes</taxon>
        <taxon>Kitasatosporales</taxon>
        <taxon>Streptomycetaceae</taxon>
        <taxon>Kitasatospora</taxon>
    </lineage>
</organism>
<dbReference type="SFLD" id="SFLDS00003">
    <property type="entry name" value="Haloacid_Dehalogenase"/>
    <property type="match status" value="1"/>
</dbReference>
<feature type="domain" description="Sucrose phosphatase-like" evidence="3">
    <location>
        <begin position="36"/>
        <end position="266"/>
    </location>
</feature>
<keyword evidence="4" id="KW-0378">Hydrolase</keyword>
<dbReference type="InterPro" id="IPR001830">
    <property type="entry name" value="Glyco_trans_20"/>
</dbReference>
<keyword evidence="5" id="KW-1185">Reference proteome</keyword>
<feature type="compositionally biased region" description="Polar residues" evidence="2">
    <location>
        <begin position="1"/>
        <end position="14"/>
    </location>
</feature>
<dbReference type="SUPFAM" id="SSF56784">
    <property type="entry name" value="HAD-like"/>
    <property type="match status" value="1"/>
</dbReference>
<dbReference type="SUPFAM" id="SSF53756">
    <property type="entry name" value="UDP-Glycosyltransferase/glycogen phosphorylase"/>
    <property type="match status" value="1"/>
</dbReference>
<evidence type="ECO:0000259" key="3">
    <source>
        <dbReference type="Pfam" id="PF05116"/>
    </source>
</evidence>
<dbReference type="InterPro" id="IPR036412">
    <property type="entry name" value="HAD-like_sf"/>
</dbReference>
<dbReference type="NCBIfam" id="TIGR01484">
    <property type="entry name" value="HAD-SF-IIB"/>
    <property type="match status" value="1"/>
</dbReference>
<dbReference type="InterPro" id="IPR023214">
    <property type="entry name" value="HAD_sf"/>
</dbReference>
<dbReference type="SFLD" id="SFLDG01141">
    <property type="entry name" value="C2.B.1:_Sucrose_Phosphatase_Li"/>
    <property type="match status" value="1"/>
</dbReference>
<evidence type="ECO:0000256" key="1">
    <source>
        <dbReference type="ARBA" id="ARBA00008799"/>
    </source>
</evidence>
<reference evidence="4 5" key="1">
    <citation type="submission" date="2022-10" db="EMBL/GenBank/DDBJ databases">
        <title>The complete genomes of actinobacterial strains from the NBC collection.</title>
        <authorList>
            <person name="Joergensen T.S."/>
            <person name="Alvarez Arevalo M."/>
            <person name="Sterndorff E.B."/>
            <person name="Faurdal D."/>
            <person name="Vuksanovic O."/>
            <person name="Mourched A.-S."/>
            <person name="Charusanti P."/>
            <person name="Shaw S."/>
            <person name="Blin K."/>
            <person name="Weber T."/>
        </authorList>
    </citation>
    <scope>NUCLEOTIDE SEQUENCE [LARGE SCALE GENOMIC DNA]</scope>
    <source>
        <strain evidence="4 5">NBC_01247</strain>
    </source>
</reference>
<dbReference type="InterPro" id="IPR006380">
    <property type="entry name" value="SPP-like_dom"/>
</dbReference>
<comment type="similarity">
    <text evidence="1">Belongs to the glycosyltransferase 20 family.</text>
</comment>
<dbReference type="Gene3D" id="3.90.1070.10">
    <property type="match status" value="1"/>
</dbReference>
<dbReference type="Gene3D" id="3.40.50.1000">
    <property type="entry name" value="HAD superfamily/HAD-like"/>
    <property type="match status" value="1"/>
</dbReference>
<dbReference type="InterPro" id="IPR006379">
    <property type="entry name" value="HAD-SF_hydro_IIB"/>
</dbReference>
<dbReference type="EMBL" id="CP108482">
    <property type="protein sequence ID" value="WUS60919.1"/>
    <property type="molecule type" value="Genomic_DNA"/>
</dbReference>
<evidence type="ECO:0000256" key="2">
    <source>
        <dbReference type="SAM" id="MobiDB-lite"/>
    </source>
</evidence>
<dbReference type="Proteomes" id="UP001432014">
    <property type="component" value="Chromosome"/>
</dbReference>
<dbReference type="PANTHER" id="PTHR10788">
    <property type="entry name" value="TREHALOSE-6-PHOSPHATE SYNTHASE"/>
    <property type="match status" value="1"/>
</dbReference>
<dbReference type="PANTHER" id="PTHR10788:SF106">
    <property type="entry name" value="BCDNA.GH08860"/>
    <property type="match status" value="1"/>
</dbReference>
<feature type="region of interest" description="Disordered" evidence="2">
    <location>
        <begin position="1"/>
        <end position="35"/>
    </location>
</feature>